<dbReference type="Pfam" id="PF09493">
    <property type="entry name" value="DUF2389"/>
    <property type="match status" value="1"/>
</dbReference>
<evidence type="ECO:0000313" key="3">
    <source>
        <dbReference type="Proteomes" id="UP001061958"/>
    </source>
</evidence>
<evidence type="ECO:0000256" key="1">
    <source>
        <dbReference type="SAM" id="Phobius"/>
    </source>
</evidence>
<proteinExistence type="predicted"/>
<name>A0A9C7Q0A7_9RHOD</name>
<dbReference type="Proteomes" id="UP001061958">
    <property type="component" value="Unassembled WGS sequence"/>
</dbReference>
<keyword evidence="3" id="KW-1185">Reference proteome</keyword>
<reference evidence="2" key="1">
    <citation type="journal article" date="2022" name="Proc. Natl. Acad. Sci. U.S.A.">
        <title>Life cycle and functional genomics of the unicellular red alga Galdieria for elucidating algal and plant evolution and industrial use.</title>
        <authorList>
            <person name="Hirooka S."/>
            <person name="Itabashi T."/>
            <person name="Ichinose T.M."/>
            <person name="Onuma R."/>
            <person name="Fujiwara T."/>
            <person name="Yamashita S."/>
            <person name="Jong L.W."/>
            <person name="Tomita R."/>
            <person name="Iwane A.H."/>
            <person name="Miyagishima S.Y."/>
        </authorList>
    </citation>
    <scope>NUCLEOTIDE SEQUENCE</scope>
    <source>
        <strain evidence="2">NBRC 102759</strain>
    </source>
</reference>
<dbReference type="OrthoDB" id="2946at2759"/>
<reference evidence="2" key="2">
    <citation type="submission" date="2022-01" db="EMBL/GenBank/DDBJ databases">
        <authorList>
            <person name="Hirooka S."/>
            <person name="Miyagishima S.Y."/>
        </authorList>
    </citation>
    <scope>NUCLEOTIDE SEQUENCE</scope>
    <source>
        <strain evidence="2">NBRC 102759</strain>
    </source>
</reference>
<evidence type="ECO:0000313" key="2">
    <source>
        <dbReference type="EMBL" id="GJQ13156.1"/>
    </source>
</evidence>
<dbReference type="NCBIfam" id="TIGR02450">
    <property type="entry name" value="TIGR02450 family Trp-rich protein"/>
    <property type="match status" value="1"/>
</dbReference>
<dbReference type="EMBL" id="BQMJ01000040">
    <property type="protein sequence ID" value="GJQ13156.1"/>
    <property type="molecule type" value="Genomic_DNA"/>
</dbReference>
<gene>
    <name evidence="2" type="ORF">GpartN1_g4947.t1</name>
</gene>
<organism evidence="2 3">
    <name type="scientific">Galdieria partita</name>
    <dbReference type="NCBI Taxonomy" id="83374"/>
    <lineage>
        <taxon>Eukaryota</taxon>
        <taxon>Rhodophyta</taxon>
        <taxon>Bangiophyceae</taxon>
        <taxon>Galdieriales</taxon>
        <taxon>Galdieriaceae</taxon>
        <taxon>Galdieria</taxon>
    </lineage>
</organism>
<protein>
    <submittedName>
        <fullName evidence="2">Uncharacterized protein</fullName>
    </submittedName>
</protein>
<accession>A0A9C7Q0A7</accession>
<dbReference type="AlphaFoldDB" id="A0A9C7Q0A7"/>
<sequence length="187" mass="20988">MNSQRSSETATHGQRTWRATLAFGFPTVVFHVFLSSLGWPVFRRHVEGKPQVCSLCGGYRVIPCDICSGVGKVKKGVFYRSNSIKRDSLVGSQWTAVIPVQGRRHFLCIAKKGKGKDMVAVLQTTCGRKESRTFIEVPLQVLKDRKFWNSGWICVENLQHTDKPCFKCKQQGVIRCPRCEGIGQVGL</sequence>
<comment type="caution">
    <text evidence="2">The sequence shown here is derived from an EMBL/GenBank/DDBJ whole genome shotgun (WGS) entry which is preliminary data.</text>
</comment>
<dbReference type="InterPro" id="IPR012663">
    <property type="entry name" value="CHP02450_Tryp"/>
</dbReference>
<keyword evidence="1" id="KW-0472">Membrane</keyword>
<feature type="transmembrane region" description="Helical" evidence="1">
    <location>
        <begin position="21"/>
        <end position="42"/>
    </location>
</feature>
<keyword evidence="1" id="KW-1133">Transmembrane helix</keyword>
<keyword evidence="1" id="KW-0812">Transmembrane</keyword>